<dbReference type="PANTHER" id="PTHR46610">
    <property type="entry name" value="OS05G0181300 PROTEIN"/>
    <property type="match status" value="1"/>
</dbReference>
<dbReference type="PANTHER" id="PTHR46610:SF20">
    <property type="entry name" value="OS05G0181300 PROTEIN"/>
    <property type="match status" value="1"/>
</dbReference>
<dbReference type="InParanoid" id="K3XUP5"/>
<accession>K3XUP5</accession>
<dbReference type="EMBL" id="KQ475421">
    <property type="protein sequence ID" value="RCU61696.1"/>
    <property type="molecule type" value="Genomic_DNA"/>
</dbReference>
<reference evidence="1 3" key="1">
    <citation type="journal article" date="2012" name="Nat. Biotechnol.">
        <title>Reference genome sequence of the model plant Setaria.</title>
        <authorList>
            <person name="Bennetzen J.L."/>
            <person name="Schmutz J."/>
            <person name="Wang H."/>
            <person name="Percifield R."/>
            <person name="Hawkins J."/>
            <person name="Pontaroli A.C."/>
            <person name="Estep M."/>
            <person name="Feng L."/>
            <person name="Vaughn J.N."/>
            <person name="Grimwood J."/>
            <person name="Jenkins J."/>
            <person name="Barry K."/>
            <person name="Lindquist E."/>
            <person name="Hellsten U."/>
            <person name="Deshpande S."/>
            <person name="Wang X."/>
            <person name="Wu X."/>
            <person name="Mitros T."/>
            <person name="Triplett J."/>
            <person name="Yang X."/>
            <person name="Ye C.Y."/>
            <person name="Mauro-Herrera M."/>
            <person name="Wang L."/>
            <person name="Li P."/>
            <person name="Sharma M."/>
            <person name="Sharma R."/>
            <person name="Ronald P.C."/>
            <person name="Panaud O."/>
            <person name="Kellogg E.A."/>
            <person name="Brutnell T.P."/>
            <person name="Doust A.N."/>
            <person name="Tuskan G.A."/>
            <person name="Rokhsar D."/>
            <person name="Devos K.M."/>
        </authorList>
    </citation>
    <scope>NUCLEOTIDE SEQUENCE [LARGE SCALE GENOMIC DNA]</scope>
    <source>
        <strain evidence="3">cv. Yugu1</strain>
        <strain evidence="1">Yugu1</strain>
    </source>
</reference>
<dbReference type="Proteomes" id="UP000004995">
    <property type="component" value="Unassembled WGS sequence"/>
</dbReference>
<dbReference type="Pfam" id="PF20100">
    <property type="entry name" value="DUF6490"/>
    <property type="match status" value="1"/>
</dbReference>
<reference evidence="1" key="2">
    <citation type="submission" date="2015-07" db="EMBL/GenBank/DDBJ databases">
        <authorList>
            <person name="Noorani M."/>
        </authorList>
    </citation>
    <scope>NUCLEOTIDE SEQUENCE</scope>
    <source>
        <strain evidence="1">Yugu1</strain>
    </source>
</reference>
<dbReference type="Gramene" id="KQK85554">
    <property type="protein sequence ID" value="KQK85554"/>
    <property type="gene ID" value="SETIT_005652mg"/>
</dbReference>
<reference evidence="2" key="3">
    <citation type="submission" date="2018-08" db="UniProtKB">
        <authorList>
            <consortium name="EnsemblPlants"/>
        </authorList>
    </citation>
    <scope>IDENTIFICATION</scope>
    <source>
        <strain evidence="2">Yugu1</strain>
    </source>
</reference>
<dbReference type="HOGENOM" id="CLU_2445037_0_0_1"/>
<dbReference type="OrthoDB" id="687800at2759"/>
<proteinExistence type="predicted"/>
<gene>
    <name evidence="1" type="ORF">SETIT_J026100v2</name>
</gene>
<evidence type="ECO:0000313" key="3">
    <source>
        <dbReference type="Proteomes" id="UP000004995"/>
    </source>
</evidence>
<dbReference type="AlphaFoldDB" id="K3XUP5"/>
<dbReference type="InterPro" id="IPR045501">
    <property type="entry name" value="DUF6490"/>
</dbReference>
<dbReference type="eggNOG" id="ENOG502R5CI">
    <property type="taxonomic scope" value="Eukaryota"/>
</dbReference>
<name>K3XUP5_SETIT</name>
<keyword evidence="3" id="KW-1185">Reference proteome</keyword>
<protein>
    <submittedName>
        <fullName evidence="1 2">Uncharacterized protein</fullName>
    </submittedName>
</protein>
<dbReference type="EnsemblPlants" id="KQK85554">
    <property type="protein sequence ID" value="KQK85554"/>
    <property type="gene ID" value="SETIT_005652mg"/>
</dbReference>
<evidence type="ECO:0000313" key="1">
    <source>
        <dbReference type="EMBL" id="RCU61696.1"/>
    </source>
</evidence>
<sequence length="90" mass="9715">MLLAALFVCLHRAERLTPGSPPGRRRRLHVAVWVLSTLTVCLSAHQISRALPAALAIAVWPYQELDGVDCDAVVGDGKAFKTARPADDLV</sequence>
<organism evidence="1">
    <name type="scientific">Setaria italica</name>
    <name type="common">Foxtail millet</name>
    <name type="synonym">Panicum italicum</name>
    <dbReference type="NCBI Taxonomy" id="4555"/>
    <lineage>
        <taxon>Eukaryota</taxon>
        <taxon>Viridiplantae</taxon>
        <taxon>Streptophyta</taxon>
        <taxon>Embryophyta</taxon>
        <taxon>Tracheophyta</taxon>
        <taxon>Spermatophyta</taxon>
        <taxon>Magnoliopsida</taxon>
        <taxon>Liliopsida</taxon>
        <taxon>Poales</taxon>
        <taxon>Poaceae</taxon>
        <taxon>PACMAD clade</taxon>
        <taxon>Panicoideae</taxon>
        <taxon>Panicodae</taxon>
        <taxon>Paniceae</taxon>
        <taxon>Cenchrinae</taxon>
        <taxon>Setaria</taxon>
    </lineage>
</organism>
<evidence type="ECO:0000313" key="2">
    <source>
        <dbReference type="EnsemblPlants" id="KQK85554"/>
    </source>
</evidence>